<reference evidence="1 2" key="1">
    <citation type="submission" date="2016-01" db="EMBL/GenBank/DDBJ databases">
        <title>Draft Genome Sequences of Seven Thermophilic Sporeformers Isolated from Foods.</title>
        <authorList>
            <person name="Berendsen E.M."/>
            <person name="Wells-Bennik M.H."/>
            <person name="Krawcyk A.O."/>
            <person name="De Jong A."/>
            <person name="Holsappel S."/>
            <person name="Eijlander R.T."/>
            <person name="Kuipers O.P."/>
        </authorList>
    </citation>
    <scope>NUCLEOTIDE SEQUENCE [LARGE SCALE GENOMIC DNA]</scope>
    <source>
        <strain evidence="1 2">B4135</strain>
    </source>
</reference>
<accession>A0A150LAF5</accession>
<evidence type="ECO:0000313" key="2">
    <source>
        <dbReference type="Proteomes" id="UP000075683"/>
    </source>
</evidence>
<gene>
    <name evidence="1" type="ORF">B4135_0393</name>
</gene>
<organism evidence="1 2">
    <name type="scientific">Caldibacillus debilis</name>
    <dbReference type="NCBI Taxonomy" id="301148"/>
    <lineage>
        <taxon>Bacteria</taxon>
        <taxon>Bacillati</taxon>
        <taxon>Bacillota</taxon>
        <taxon>Bacilli</taxon>
        <taxon>Bacillales</taxon>
        <taxon>Bacillaceae</taxon>
        <taxon>Caldibacillus</taxon>
    </lineage>
</organism>
<sequence>MYAGFFILFIRLSGNLSRKGTYGKTGRFRIAGKKIFTAGR</sequence>
<evidence type="ECO:0000313" key="1">
    <source>
        <dbReference type="EMBL" id="KYD08712.1"/>
    </source>
</evidence>
<protein>
    <submittedName>
        <fullName evidence="1">Uncharacterized protein</fullName>
    </submittedName>
</protein>
<proteinExistence type="predicted"/>
<dbReference type="EMBL" id="LQYT01000135">
    <property type="protein sequence ID" value="KYD08712.1"/>
    <property type="molecule type" value="Genomic_DNA"/>
</dbReference>
<comment type="caution">
    <text evidence="1">The sequence shown here is derived from an EMBL/GenBank/DDBJ whole genome shotgun (WGS) entry which is preliminary data.</text>
</comment>
<dbReference type="Proteomes" id="UP000075683">
    <property type="component" value="Unassembled WGS sequence"/>
</dbReference>
<dbReference type="AlphaFoldDB" id="A0A150LAF5"/>
<name>A0A150LAF5_9BACI</name>